<dbReference type="InterPro" id="IPR029068">
    <property type="entry name" value="Glyas_Bleomycin-R_OHBP_Dase"/>
</dbReference>
<keyword evidence="3" id="KW-1185">Reference proteome</keyword>
<sequence>MTANLSNPGAQVVKPIRLAHIVLKTQPSNFKKMVDFYATFLSATVSYENEYIAFLSYDSEHHRVAILAMPDITPRDPKSAGLLHFAFTFANLNDLALGYLQRKANGITPYWCVNHGPTMSMYYHDPDGNDIETQVDSFETAEKATAFMVSKEFAENPIGVDFVPEDLIKRLEAGESEEKILVRENIGPRGVPTFDE</sequence>
<dbReference type="Proteomes" id="UP000070700">
    <property type="component" value="Unassembled WGS sequence"/>
</dbReference>
<dbReference type="KEGG" id="psco:LY89DRAFT_687716"/>
<organism evidence="2 3">
    <name type="scientific">Mollisia scopiformis</name>
    <name type="common">Conifer needle endophyte fungus</name>
    <name type="synonym">Phialocephala scopiformis</name>
    <dbReference type="NCBI Taxonomy" id="149040"/>
    <lineage>
        <taxon>Eukaryota</taxon>
        <taxon>Fungi</taxon>
        <taxon>Dikarya</taxon>
        <taxon>Ascomycota</taxon>
        <taxon>Pezizomycotina</taxon>
        <taxon>Leotiomycetes</taxon>
        <taxon>Helotiales</taxon>
        <taxon>Mollisiaceae</taxon>
        <taxon>Mollisia</taxon>
    </lineage>
</organism>
<reference evidence="2 3" key="1">
    <citation type="submission" date="2015-10" db="EMBL/GenBank/DDBJ databases">
        <title>Full genome of DAOMC 229536 Phialocephala scopiformis, a fungal endophyte of spruce producing the potent anti-insectan compound rugulosin.</title>
        <authorList>
            <consortium name="DOE Joint Genome Institute"/>
            <person name="Walker A.K."/>
            <person name="Frasz S.L."/>
            <person name="Seifert K.A."/>
            <person name="Miller J.D."/>
            <person name="Mondo S.J."/>
            <person name="Labutti K."/>
            <person name="Lipzen A."/>
            <person name="Dockter R."/>
            <person name="Kennedy M."/>
            <person name="Grigoriev I.V."/>
            <person name="Spatafora J.W."/>
        </authorList>
    </citation>
    <scope>NUCLEOTIDE SEQUENCE [LARGE SCALE GENOMIC DNA]</scope>
    <source>
        <strain evidence="2 3">CBS 120377</strain>
    </source>
</reference>
<dbReference type="AlphaFoldDB" id="A0A194WYT0"/>
<dbReference type="EMBL" id="KQ947423">
    <property type="protein sequence ID" value="KUJ12757.1"/>
    <property type="molecule type" value="Genomic_DNA"/>
</dbReference>
<dbReference type="GO" id="GO:0051213">
    <property type="term" value="F:dioxygenase activity"/>
    <property type="evidence" value="ECO:0007669"/>
    <property type="project" value="UniProtKB-KW"/>
</dbReference>
<dbReference type="PROSITE" id="PS51819">
    <property type="entry name" value="VOC"/>
    <property type="match status" value="1"/>
</dbReference>
<evidence type="ECO:0000313" key="3">
    <source>
        <dbReference type="Proteomes" id="UP000070700"/>
    </source>
</evidence>
<name>A0A194WYT0_MOLSC</name>
<feature type="domain" description="VOC" evidence="1">
    <location>
        <begin position="17"/>
        <end position="136"/>
    </location>
</feature>
<evidence type="ECO:0000313" key="2">
    <source>
        <dbReference type="EMBL" id="KUJ12757.1"/>
    </source>
</evidence>
<dbReference type="InterPro" id="IPR004360">
    <property type="entry name" value="Glyas_Fos-R_dOase_dom"/>
</dbReference>
<accession>A0A194WYT0</accession>
<protein>
    <submittedName>
        <fullName evidence="2">Glyoxalase/Bleomycin resistance protein/Dihydroxybiphenyl dioxygenase</fullName>
    </submittedName>
</protein>
<dbReference type="InterPro" id="IPR037523">
    <property type="entry name" value="VOC_core"/>
</dbReference>
<dbReference type="SUPFAM" id="SSF54593">
    <property type="entry name" value="Glyoxalase/Bleomycin resistance protein/Dihydroxybiphenyl dioxygenase"/>
    <property type="match status" value="1"/>
</dbReference>
<dbReference type="InParanoid" id="A0A194WYT0"/>
<dbReference type="Pfam" id="PF00903">
    <property type="entry name" value="Glyoxalase"/>
    <property type="match status" value="1"/>
</dbReference>
<gene>
    <name evidence="2" type="ORF">LY89DRAFT_687716</name>
</gene>
<dbReference type="OrthoDB" id="5371818at2759"/>
<keyword evidence="2" id="KW-0223">Dioxygenase</keyword>
<dbReference type="Gene3D" id="3.10.180.10">
    <property type="entry name" value="2,3-Dihydroxybiphenyl 1,2-Dioxygenase, domain 1"/>
    <property type="match status" value="1"/>
</dbReference>
<dbReference type="GeneID" id="28825292"/>
<keyword evidence="2" id="KW-0560">Oxidoreductase</keyword>
<dbReference type="RefSeq" id="XP_018067112.1">
    <property type="nucleotide sequence ID" value="XM_018215566.1"/>
</dbReference>
<proteinExistence type="predicted"/>
<evidence type="ECO:0000259" key="1">
    <source>
        <dbReference type="PROSITE" id="PS51819"/>
    </source>
</evidence>